<dbReference type="InParanoid" id="E4Y2P0"/>
<reference evidence="1 2" key="1">
    <citation type="journal article" date="2010" name="Science">
        <title>Plasticity of animal genome architecture unmasked by rapid evolution of a pelagic tunicate.</title>
        <authorList>
            <person name="Denoeud F."/>
            <person name="Henriet S."/>
            <person name="Mungpakdee S."/>
            <person name="Aury J.M."/>
            <person name="Da Silva C."/>
            <person name="Brinkmann H."/>
            <person name="Mikhaleva J."/>
            <person name="Olsen L.C."/>
            <person name="Jubin C."/>
            <person name="Canestro C."/>
            <person name="Bouquet J.M."/>
            <person name="Danks G."/>
            <person name="Poulain J."/>
            <person name="Campsteijn C."/>
            <person name="Adamski M."/>
            <person name="Cross I."/>
            <person name="Yadetie F."/>
            <person name="Muffato M."/>
            <person name="Louis A."/>
            <person name="Butcher S."/>
            <person name="Tsagkogeorga G."/>
            <person name="Konrad A."/>
            <person name="Singh S."/>
            <person name="Jensen M.F."/>
            <person name="Cong E.H."/>
            <person name="Eikeseth-Otteraa H."/>
            <person name="Noel B."/>
            <person name="Anthouard V."/>
            <person name="Porcel B.M."/>
            <person name="Kachouri-Lafond R."/>
            <person name="Nishino A."/>
            <person name="Ugolini M."/>
            <person name="Chourrout P."/>
            <person name="Nishida H."/>
            <person name="Aasland R."/>
            <person name="Huzurbazar S."/>
            <person name="Westhof E."/>
            <person name="Delsuc F."/>
            <person name="Lehrach H."/>
            <person name="Reinhardt R."/>
            <person name="Weissenbach J."/>
            <person name="Roy S.W."/>
            <person name="Artiguenave F."/>
            <person name="Postlethwait J.H."/>
            <person name="Manak J.R."/>
            <person name="Thompson E.M."/>
            <person name="Jaillon O."/>
            <person name="Du Pasquier L."/>
            <person name="Boudinot P."/>
            <person name="Liberles D.A."/>
            <person name="Volff J.N."/>
            <person name="Philippe H."/>
            <person name="Lenhard B."/>
            <person name="Roest Crollius H."/>
            <person name="Wincker P."/>
            <person name="Chourrout D."/>
        </authorList>
    </citation>
    <scope>NUCLEOTIDE SEQUENCE [LARGE SCALE GENOMIC DNA]</scope>
</reference>
<dbReference type="SUPFAM" id="SSF117281">
    <property type="entry name" value="Kelch motif"/>
    <property type="match status" value="2"/>
</dbReference>
<dbReference type="PANTHER" id="PTHR46461:SF1">
    <property type="entry name" value="KELCH DOMAIN-CONTAINING PROTEIN 3"/>
    <property type="match status" value="1"/>
</dbReference>
<protein>
    <recommendedName>
        <fullName evidence="3">Kelch domain-containing protein 3</fullName>
    </recommendedName>
</protein>
<dbReference type="Pfam" id="PF24681">
    <property type="entry name" value="Kelch_KLHDC2_KLHL20_DRC7"/>
    <property type="match status" value="1"/>
</dbReference>
<dbReference type="Proteomes" id="UP000001307">
    <property type="component" value="Unassembled WGS sequence"/>
</dbReference>
<accession>E4Y2P0</accession>
<dbReference type="EMBL" id="FN653902">
    <property type="protein sequence ID" value="CBY16127.1"/>
    <property type="molecule type" value="Genomic_DNA"/>
</dbReference>
<proteinExistence type="predicted"/>
<dbReference type="PANTHER" id="PTHR46461">
    <property type="entry name" value="KELCH DOMAIN-CONTAINING PROTEIN 3"/>
    <property type="match status" value="1"/>
</dbReference>
<dbReference type="InterPro" id="IPR052637">
    <property type="entry name" value="KLHDC3-like"/>
</dbReference>
<evidence type="ECO:0000313" key="1">
    <source>
        <dbReference type="EMBL" id="CBY16127.1"/>
    </source>
</evidence>
<dbReference type="InterPro" id="IPR015915">
    <property type="entry name" value="Kelch-typ_b-propeller"/>
</dbReference>
<name>E4Y2P0_OIKDI</name>
<dbReference type="Gene3D" id="2.120.10.80">
    <property type="entry name" value="Kelch-type beta propeller"/>
    <property type="match status" value="2"/>
</dbReference>
<evidence type="ECO:0008006" key="3">
    <source>
        <dbReference type="Google" id="ProtNLM"/>
    </source>
</evidence>
<organism evidence="1 2">
    <name type="scientific">Oikopleura dioica</name>
    <name type="common">Tunicate</name>
    <dbReference type="NCBI Taxonomy" id="34765"/>
    <lineage>
        <taxon>Eukaryota</taxon>
        <taxon>Metazoa</taxon>
        <taxon>Chordata</taxon>
        <taxon>Tunicata</taxon>
        <taxon>Appendicularia</taxon>
        <taxon>Copelata</taxon>
        <taxon>Oikopleuridae</taxon>
        <taxon>Oikopleura</taxon>
    </lineage>
</organism>
<gene>
    <name evidence="1" type="ORF">GSOID_T00016444001</name>
</gene>
<evidence type="ECO:0000313" key="2">
    <source>
        <dbReference type="Proteomes" id="UP000001307"/>
    </source>
</evidence>
<keyword evidence="2" id="KW-1185">Reference proteome</keyword>
<dbReference type="OrthoDB" id="432528at2759"/>
<dbReference type="FunCoup" id="E4Y2P0">
    <property type="interactions" value="13"/>
</dbReference>
<dbReference type="GO" id="GO:0005737">
    <property type="term" value="C:cytoplasm"/>
    <property type="evidence" value="ECO:0007669"/>
    <property type="project" value="TreeGrafter"/>
</dbReference>
<sequence length="439" mass="50044">MSTRNKLDLDAKPAWVTAVDGGPRRVNHASAAIEDRVYLFGGYCSLDSTPYSEQATRTVTTIDVFCLHSTTMRWKKLRDNDGTDKVKNIIDRNSFKDTPYMRYGHAVTPYNDKVYLWGGRNDQYGPDADMFSYCTKSNSWEKVEWSGNRPFGRDGHTMNTWNDKIIIFGGFDAEYDTYSNDTHIFDIKEKFWSRVVTSGSAPRWRDFHTAVIIQDKLFIFGGRCDVFGTQQSARDYYDPSVRYLDLKNGPVWSNQLVKSGVQPVGRRSHAAFAYKDKMFVFGGFNQREKSHFNDLWCFDPTTCLWYPVSASGNLPSPRRRHTASCIGSKVLISGGTAPVEDRNKWMADESEDESDIALKDLAETVLLDFDPSLKTLCMMEAMQNMSLLSSPNAPRLPRTLINELNDLTEDNEISCNRTNGYPHALKVSDRQRKFNRGKA</sequence>
<dbReference type="GO" id="GO:0003682">
    <property type="term" value="F:chromatin binding"/>
    <property type="evidence" value="ECO:0007669"/>
    <property type="project" value="InterPro"/>
</dbReference>
<dbReference type="AlphaFoldDB" id="E4Y2P0"/>